<feature type="region of interest" description="Disordered" evidence="2">
    <location>
        <begin position="258"/>
        <end position="396"/>
    </location>
</feature>
<protein>
    <submittedName>
        <fullName evidence="4">CHAD domain-containing protein</fullName>
    </submittedName>
</protein>
<proteinExistence type="predicted"/>
<name>A0A3S0IS48_9DEIO</name>
<organism evidence="4 5">
    <name type="scientific">Deinococcus radiophilus</name>
    <dbReference type="NCBI Taxonomy" id="32062"/>
    <lineage>
        <taxon>Bacteria</taxon>
        <taxon>Thermotogati</taxon>
        <taxon>Deinococcota</taxon>
        <taxon>Deinococci</taxon>
        <taxon>Deinococcales</taxon>
        <taxon>Deinococcaceae</taxon>
        <taxon>Deinococcus</taxon>
    </lineage>
</organism>
<dbReference type="RefSeq" id="WP_126351063.1">
    <property type="nucleotide sequence ID" value="NZ_CP086380.1"/>
</dbReference>
<dbReference type="Gene3D" id="1.40.20.10">
    <property type="entry name" value="CHAD domain"/>
    <property type="match status" value="1"/>
</dbReference>
<feature type="compositionally biased region" description="Low complexity" evidence="2">
    <location>
        <begin position="312"/>
        <end position="361"/>
    </location>
</feature>
<dbReference type="Pfam" id="PF05235">
    <property type="entry name" value="CHAD"/>
    <property type="match status" value="1"/>
</dbReference>
<feature type="compositionally biased region" description="Low complexity" evidence="2">
    <location>
        <begin position="370"/>
        <end position="380"/>
    </location>
</feature>
<dbReference type="InterPro" id="IPR038186">
    <property type="entry name" value="CHAD_dom_sf"/>
</dbReference>
<dbReference type="Proteomes" id="UP000277766">
    <property type="component" value="Unassembled WGS sequence"/>
</dbReference>
<sequence>MPKASAPATPPESQNETASAQPTSLTEDLSGWWEGFQAAQPKAVHEVRKITRRAQAESGVSDMKKKVRRQWRDLRRAAAPVRDHDAAGEHLRDALKELGASATAQQRFEKGWAERRAQLLKRHPLPAQPPQGYDLPADWSARAEGALNKDRRALLKEGKALMKQADDPSNTDDWHDWRKRMKRYRYTLELSGKAPKVLKRMLEHLGRLQDAEVLLELLEAETEHFTRKDLAALRAREQQAGLDARAAARKLWPALKAELKGETPNGPDEADPASEETQPTTAPRPRTPRQPSKASTSQKKVSEKQPSAAKTKASPARSSTPKPTTAATTKTNAKSKAKATTTTTRKPTAQQPTRAAQADAAEPARRTRKTASTATTNKAQAHSKAPATRSRKKSGS</sequence>
<keyword evidence="5" id="KW-1185">Reference proteome</keyword>
<dbReference type="PROSITE" id="PS51708">
    <property type="entry name" value="CHAD"/>
    <property type="match status" value="1"/>
</dbReference>
<evidence type="ECO:0000313" key="5">
    <source>
        <dbReference type="Proteomes" id="UP000277766"/>
    </source>
</evidence>
<evidence type="ECO:0000256" key="2">
    <source>
        <dbReference type="SAM" id="MobiDB-lite"/>
    </source>
</evidence>
<dbReference type="PANTHER" id="PTHR39339">
    <property type="entry name" value="SLR1444 PROTEIN"/>
    <property type="match status" value="1"/>
</dbReference>
<dbReference type="AlphaFoldDB" id="A0A3S0IS48"/>
<evidence type="ECO:0000259" key="3">
    <source>
        <dbReference type="PROSITE" id="PS51708"/>
    </source>
</evidence>
<dbReference type="OrthoDB" id="65171at2"/>
<reference evidence="4 5" key="1">
    <citation type="submission" date="2018-12" db="EMBL/GenBank/DDBJ databases">
        <title>Deinococcus radiophilus ATCC 27603 genome sequencing and assembly.</title>
        <authorList>
            <person name="Maclea K.S."/>
            <person name="Maynard C.R."/>
        </authorList>
    </citation>
    <scope>NUCLEOTIDE SEQUENCE [LARGE SCALE GENOMIC DNA]</scope>
    <source>
        <strain evidence="4 5">ATCC 27603</strain>
    </source>
</reference>
<accession>A0A3S0IS48</accession>
<feature type="domain" description="CHAD" evidence="3">
    <location>
        <begin position="14"/>
        <end position="257"/>
    </location>
</feature>
<dbReference type="SMART" id="SM00880">
    <property type="entry name" value="CHAD"/>
    <property type="match status" value="1"/>
</dbReference>
<gene>
    <name evidence="4" type="ORF">EJ104_01885</name>
</gene>
<feature type="compositionally biased region" description="Polar residues" evidence="2">
    <location>
        <begin position="11"/>
        <end position="27"/>
    </location>
</feature>
<feature type="coiled-coil region" evidence="1">
    <location>
        <begin position="201"/>
        <end position="228"/>
    </location>
</feature>
<comment type="caution">
    <text evidence="4">The sequence shown here is derived from an EMBL/GenBank/DDBJ whole genome shotgun (WGS) entry which is preliminary data.</text>
</comment>
<dbReference type="EMBL" id="RXPE01000002">
    <property type="protein sequence ID" value="RTR30282.1"/>
    <property type="molecule type" value="Genomic_DNA"/>
</dbReference>
<feature type="region of interest" description="Disordered" evidence="2">
    <location>
        <begin position="1"/>
        <end position="29"/>
    </location>
</feature>
<evidence type="ECO:0000256" key="1">
    <source>
        <dbReference type="SAM" id="Coils"/>
    </source>
</evidence>
<evidence type="ECO:0000313" key="4">
    <source>
        <dbReference type="EMBL" id="RTR30282.1"/>
    </source>
</evidence>
<dbReference type="PANTHER" id="PTHR39339:SF1">
    <property type="entry name" value="CHAD DOMAIN-CONTAINING PROTEIN"/>
    <property type="match status" value="1"/>
</dbReference>
<keyword evidence="1" id="KW-0175">Coiled coil</keyword>
<dbReference type="InterPro" id="IPR007899">
    <property type="entry name" value="CHAD_dom"/>
</dbReference>